<dbReference type="Proteomes" id="UP001292216">
    <property type="component" value="Unassembled WGS sequence"/>
</dbReference>
<feature type="compositionally biased region" description="Polar residues" evidence="1">
    <location>
        <begin position="42"/>
        <end position="54"/>
    </location>
</feature>
<feature type="compositionally biased region" description="Basic residues" evidence="1">
    <location>
        <begin position="57"/>
        <end position="67"/>
    </location>
</feature>
<evidence type="ECO:0000313" key="3">
    <source>
        <dbReference type="EMBL" id="MEA3569209.1"/>
    </source>
</evidence>
<feature type="region of interest" description="Disordered" evidence="1">
    <location>
        <begin position="35"/>
        <end position="67"/>
    </location>
</feature>
<keyword evidence="4" id="KW-1185">Reference proteome</keyword>
<dbReference type="RefSeq" id="WP_009222943.1">
    <property type="nucleotide sequence ID" value="NZ_CBCSKM010000005.1"/>
</dbReference>
<gene>
    <name evidence="3" type="ORF">U9M73_04275</name>
</gene>
<reference evidence="3 4" key="1">
    <citation type="submission" date="2023-12" db="EMBL/GenBank/DDBJ databases">
        <title>Whole genome sequencing of Paenibacillus phoenicis isolated from the Phoenix Mars Lander spacecraft assembly facility.</title>
        <authorList>
            <person name="Garcia A."/>
            <person name="Venkateswaran K."/>
        </authorList>
    </citation>
    <scope>NUCLEOTIDE SEQUENCE [LARGE SCALE GENOMIC DNA]</scope>
    <source>
        <strain evidence="3 4">3PO2SA</strain>
    </source>
</reference>
<evidence type="ECO:0000256" key="2">
    <source>
        <dbReference type="SAM" id="SignalP"/>
    </source>
</evidence>
<organism evidence="3 4">
    <name type="scientific">Paenibacillus phoenicis</name>
    <dbReference type="NCBI Taxonomy" id="554117"/>
    <lineage>
        <taxon>Bacteria</taxon>
        <taxon>Bacillati</taxon>
        <taxon>Bacillota</taxon>
        <taxon>Bacilli</taxon>
        <taxon>Bacillales</taxon>
        <taxon>Paenibacillaceae</taxon>
        <taxon>Paenibacillus</taxon>
    </lineage>
</organism>
<dbReference type="SUPFAM" id="SSF46992">
    <property type="entry name" value="Ribosomal protein S20"/>
    <property type="match status" value="1"/>
</dbReference>
<comment type="caution">
    <text evidence="3">The sequence shown here is derived from an EMBL/GenBank/DDBJ whole genome shotgun (WGS) entry which is preliminary data.</text>
</comment>
<accession>A0ABU5PHG1</accession>
<dbReference type="EMBL" id="JAYERP010000001">
    <property type="protein sequence ID" value="MEA3569209.1"/>
    <property type="molecule type" value="Genomic_DNA"/>
</dbReference>
<protein>
    <submittedName>
        <fullName evidence="3">Uncharacterized protein</fullName>
    </submittedName>
</protein>
<dbReference type="InterPro" id="IPR036510">
    <property type="entry name" value="Ribosomal_bS20_sf"/>
</dbReference>
<sequence>MSMFMENLKPMAGKLTLALLLAAGSAATAGTAYAETGAPADQTPQVSPSPSQTETKPHKHHPHGHFRGGHIVKDTAEMLGIEPKALVDQLKQGKTLLQVVQAEKGWSEEEYLKKLTESANRNIDKALAEGKIDQEKADKMKSKLPDKLKKVINRNWKDRIPGQPAADYQNNKVNWSHMVH</sequence>
<name>A0ABU5PHG1_9BACL</name>
<evidence type="ECO:0000313" key="4">
    <source>
        <dbReference type="Proteomes" id="UP001292216"/>
    </source>
</evidence>
<feature type="signal peptide" evidence="2">
    <location>
        <begin position="1"/>
        <end position="34"/>
    </location>
</feature>
<feature type="chain" id="PRO_5046905543" evidence="2">
    <location>
        <begin position="35"/>
        <end position="180"/>
    </location>
</feature>
<proteinExistence type="predicted"/>
<keyword evidence="2" id="KW-0732">Signal</keyword>
<evidence type="ECO:0000256" key="1">
    <source>
        <dbReference type="SAM" id="MobiDB-lite"/>
    </source>
</evidence>